<gene>
    <name evidence="16" type="ORF">F7R26_037720</name>
</gene>
<evidence type="ECO:0000256" key="6">
    <source>
        <dbReference type="ARBA" id="ARBA00022735"/>
    </source>
</evidence>
<accession>A0A643FKH3</accession>
<dbReference type="PANTHER" id="PTHR24221">
    <property type="entry name" value="ATP-BINDING CASSETTE SUB-FAMILY B"/>
    <property type="match status" value="1"/>
</dbReference>
<keyword evidence="6" id="KW-0204">Cytolysis</keyword>
<feature type="domain" description="ABC transporter" evidence="14">
    <location>
        <begin position="352"/>
        <end position="576"/>
    </location>
</feature>
<dbReference type="PROSITE" id="PS00211">
    <property type="entry name" value="ABC_TRANSPORTER_1"/>
    <property type="match status" value="1"/>
</dbReference>
<comment type="subcellular location">
    <subcellularLocation>
        <location evidence="1">Cell membrane</location>
        <topology evidence="1">Multi-pass membrane protein</topology>
    </subcellularLocation>
</comment>
<evidence type="ECO:0000256" key="3">
    <source>
        <dbReference type="ARBA" id="ARBA00022475"/>
    </source>
</evidence>
<evidence type="ECO:0000256" key="8">
    <source>
        <dbReference type="ARBA" id="ARBA00022840"/>
    </source>
</evidence>
<keyword evidence="7" id="KW-0547">Nucleotide-binding</keyword>
<dbReference type="Gene3D" id="1.20.1560.10">
    <property type="entry name" value="ABC transporter type 1, transmembrane domain"/>
    <property type="match status" value="1"/>
</dbReference>
<dbReference type="PANTHER" id="PTHR24221:SF654">
    <property type="entry name" value="ATP-BINDING CASSETTE SUB-FAMILY B MEMBER 6"/>
    <property type="match status" value="1"/>
</dbReference>
<dbReference type="GO" id="GO:0016887">
    <property type="term" value="F:ATP hydrolysis activity"/>
    <property type="evidence" value="ECO:0007669"/>
    <property type="project" value="InterPro"/>
</dbReference>
<dbReference type="CDD" id="cd07346">
    <property type="entry name" value="ABC_6TM_exporters"/>
    <property type="match status" value="1"/>
</dbReference>
<keyword evidence="10" id="KW-0472">Membrane</keyword>
<dbReference type="InterPro" id="IPR036640">
    <property type="entry name" value="ABC1_TM_sf"/>
</dbReference>
<dbReference type="PROSITE" id="PS50929">
    <property type="entry name" value="ABC_TM1F"/>
    <property type="match status" value="1"/>
</dbReference>
<sequence length="576" mass="63075">MFGFLLRLAQTDDSARLEQALAWLYGFIRPHRLGIAALLGLSMCATLLVLAQPMLTKLLIDKGLLAGNYPVLVATAATMVCAGMVGNVLGGANRYLHTRLSGRILFSLRSALYAHLQKLSPAFYGRRRIGDLLSRLDGDVAEIQRFALDSLFSAVSSLIGLAGAVVLLLSLSWKLSLLIVVLIPFEFFWLRWMRQKVERDARSLRQSSADLSCFLVETLPAMKFIQSAGQQGAEQRRLDQLGDGYMQRLLKLQLTEFFTQSVPGTLTSVSRAGAFLVGGYWVIHGEWQLGSLIAFSTYMGMAVGPVKSLLGLYVAIQRVTVSLGRVIELQREPLTVRQPRHPVQPPLAGCDLRLEDVWFAHAERNDWVLRGITATIPAGAKVAISGASGTGKSTLVDLLLRFYDPPQGRVLFGGTDLRDLDLYALRRRIAVVSQEIILFRGSLAANIAYGAPQSSRETIARIASMAGLDGLIESMPDGLDSEVGERGQQLSGGQKQRVAIARALLQDASILVLDESTSALDEATERKLIAEVDRLFASRTRILISHRASTLARADLHLTLADGMLRPHRQEHAQNA</sequence>
<dbReference type="PROSITE" id="PS50893">
    <property type="entry name" value="ABC_TRANSPORTER_2"/>
    <property type="match status" value="1"/>
</dbReference>
<dbReference type="SMART" id="SM00382">
    <property type="entry name" value="AAA"/>
    <property type="match status" value="1"/>
</dbReference>
<evidence type="ECO:0000256" key="4">
    <source>
        <dbReference type="ARBA" id="ARBA00022519"/>
    </source>
</evidence>
<feature type="domain" description="ABC transmembrane type-1" evidence="15">
    <location>
        <begin position="36"/>
        <end position="318"/>
    </location>
</feature>
<geneLocation type="plasmid" evidence="16 17">
    <name>pRK1-2</name>
</geneLocation>
<comment type="function">
    <text evidence="11">Involved in the export of calmodulin-sensitive adenylate cyclase-hemolysin (cyclolysin).</text>
</comment>
<proteinExistence type="inferred from homology"/>
<keyword evidence="5" id="KW-0812">Transmembrane</keyword>
<dbReference type="AlphaFoldDB" id="A0A643FKH3"/>
<evidence type="ECO:0000256" key="12">
    <source>
        <dbReference type="ARBA" id="ARBA00061173"/>
    </source>
</evidence>
<dbReference type="GO" id="GO:0031640">
    <property type="term" value="P:killing of cells of another organism"/>
    <property type="evidence" value="ECO:0007669"/>
    <property type="project" value="UniProtKB-KW"/>
</dbReference>
<dbReference type="InterPro" id="IPR003439">
    <property type="entry name" value="ABC_transporter-like_ATP-bd"/>
</dbReference>
<keyword evidence="2" id="KW-0813">Transport</keyword>
<dbReference type="GeneID" id="98406713"/>
<organism evidence="16 17">
    <name type="scientific">Cupriavidus basilensis</name>
    <dbReference type="NCBI Taxonomy" id="68895"/>
    <lineage>
        <taxon>Bacteria</taxon>
        <taxon>Pseudomonadati</taxon>
        <taxon>Pseudomonadota</taxon>
        <taxon>Betaproteobacteria</taxon>
        <taxon>Burkholderiales</taxon>
        <taxon>Burkholderiaceae</taxon>
        <taxon>Cupriavidus</taxon>
    </lineage>
</organism>
<evidence type="ECO:0000256" key="1">
    <source>
        <dbReference type="ARBA" id="ARBA00004651"/>
    </source>
</evidence>
<evidence type="ECO:0000256" key="10">
    <source>
        <dbReference type="ARBA" id="ARBA00023136"/>
    </source>
</evidence>
<keyword evidence="6" id="KW-0354">Hemolysis</keyword>
<dbReference type="GO" id="GO:0034040">
    <property type="term" value="F:ATPase-coupled lipid transmembrane transporter activity"/>
    <property type="evidence" value="ECO:0007669"/>
    <property type="project" value="TreeGrafter"/>
</dbReference>
<keyword evidence="4" id="KW-0997">Cell inner membrane</keyword>
<evidence type="ECO:0000313" key="17">
    <source>
        <dbReference type="Proteomes" id="UP000397656"/>
    </source>
</evidence>
<evidence type="ECO:0000256" key="9">
    <source>
        <dbReference type="ARBA" id="ARBA00022989"/>
    </source>
</evidence>
<keyword evidence="3" id="KW-1003">Cell membrane</keyword>
<evidence type="ECO:0000256" key="11">
    <source>
        <dbReference type="ARBA" id="ARBA00055355"/>
    </source>
</evidence>
<evidence type="ECO:0000256" key="7">
    <source>
        <dbReference type="ARBA" id="ARBA00022741"/>
    </source>
</evidence>
<dbReference type="Pfam" id="PF00005">
    <property type="entry name" value="ABC_tran"/>
    <property type="match status" value="1"/>
</dbReference>
<dbReference type="EMBL" id="CP062806">
    <property type="protein sequence ID" value="QOT82040.1"/>
    <property type="molecule type" value="Genomic_DNA"/>
</dbReference>
<dbReference type="RefSeq" id="WP_150991984.1">
    <property type="nucleotide sequence ID" value="NZ_CP062806.1"/>
</dbReference>
<dbReference type="GO" id="GO:0005524">
    <property type="term" value="F:ATP binding"/>
    <property type="evidence" value="ECO:0007669"/>
    <property type="project" value="UniProtKB-KW"/>
</dbReference>
<dbReference type="SUPFAM" id="SSF52540">
    <property type="entry name" value="P-loop containing nucleoside triphosphate hydrolases"/>
    <property type="match status" value="1"/>
</dbReference>
<dbReference type="InterPro" id="IPR039421">
    <property type="entry name" value="Type_1_exporter"/>
</dbReference>
<dbReference type="Pfam" id="PF00664">
    <property type="entry name" value="ABC_membrane"/>
    <property type="match status" value="1"/>
</dbReference>
<evidence type="ECO:0000259" key="15">
    <source>
        <dbReference type="PROSITE" id="PS50929"/>
    </source>
</evidence>
<dbReference type="InterPro" id="IPR027417">
    <property type="entry name" value="P-loop_NTPase"/>
</dbReference>
<dbReference type="FunFam" id="3.40.50.300:FF:000299">
    <property type="entry name" value="ABC transporter ATP-binding protein/permease"/>
    <property type="match status" value="1"/>
</dbReference>
<dbReference type="InterPro" id="IPR011527">
    <property type="entry name" value="ABC1_TM_dom"/>
</dbReference>
<comment type="similarity">
    <text evidence="12">Belongs to the ABC transporter superfamily. Cyclolysin exporter (TC 3.A.1.109.2) family.</text>
</comment>
<dbReference type="GO" id="GO:0140359">
    <property type="term" value="F:ABC-type transporter activity"/>
    <property type="evidence" value="ECO:0007669"/>
    <property type="project" value="InterPro"/>
</dbReference>
<keyword evidence="16" id="KW-0614">Plasmid</keyword>
<reference evidence="16 17" key="1">
    <citation type="submission" date="2020-10" db="EMBL/GenBank/DDBJ databases">
        <title>Complete genome sequence of Cupriavidus basilensis CCUG 49340T.</title>
        <authorList>
            <person name="Salva-Serra F."/>
            <person name="Donoso R.A."/>
            <person name="Cho K.H."/>
            <person name="Yoo J.A."/>
            <person name="Lee K."/>
            <person name="Yoon S.-H."/>
            <person name="Perez-Pantoja D."/>
            <person name="Moore E.R.B."/>
        </authorList>
    </citation>
    <scope>NUCLEOTIDE SEQUENCE [LARGE SCALE GENOMIC DNA]</scope>
    <source>
        <strain evidence="17">CCUG 49340</strain>
        <plasmid evidence="16 17">pRK1-2</plasmid>
    </source>
</reference>
<dbReference type="SUPFAM" id="SSF90123">
    <property type="entry name" value="ABC transporter transmembrane region"/>
    <property type="match status" value="1"/>
</dbReference>
<dbReference type="GO" id="GO:0005886">
    <property type="term" value="C:plasma membrane"/>
    <property type="evidence" value="ECO:0007669"/>
    <property type="project" value="UniProtKB-SubCell"/>
</dbReference>
<evidence type="ECO:0000259" key="14">
    <source>
        <dbReference type="PROSITE" id="PS50893"/>
    </source>
</evidence>
<name>A0A643FKH3_9BURK</name>
<evidence type="ECO:0000256" key="13">
    <source>
        <dbReference type="ARBA" id="ARBA00072252"/>
    </source>
</evidence>
<protein>
    <recommendedName>
        <fullName evidence="13">Cyclolysin secretion/processing ATP-binding protein CyaB</fullName>
    </recommendedName>
</protein>
<evidence type="ECO:0000256" key="5">
    <source>
        <dbReference type="ARBA" id="ARBA00022692"/>
    </source>
</evidence>
<keyword evidence="9" id="KW-1133">Transmembrane helix</keyword>
<dbReference type="InterPro" id="IPR003593">
    <property type="entry name" value="AAA+_ATPase"/>
</dbReference>
<dbReference type="InterPro" id="IPR017871">
    <property type="entry name" value="ABC_transporter-like_CS"/>
</dbReference>
<dbReference type="Proteomes" id="UP000397656">
    <property type="component" value="Plasmid pRK1-2"/>
</dbReference>
<evidence type="ECO:0000256" key="2">
    <source>
        <dbReference type="ARBA" id="ARBA00022448"/>
    </source>
</evidence>
<keyword evidence="8 16" id="KW-0067">ATP-binding</keyword>
<evidence type="ECO:0000313" key="16">
    <source>
        <dbReference type="EMBL" id="QOT82040.1"/>
    </source>
</evidence>
<dbReference type="Gene3D" id="3.40.50.300">
    <property type="entry name" value="P-loop containing nucleotide triphosphate hydrolases"/>
    <property type="match status" value="1"/>
</dbReference>